<accession>A0A6M4WIB0</accession>
<dbReference type="RefSeq" id="WP_171395973.1">
    <property type="nucleotide sequence ID" value="NZ_CP049838.1"/>
</dbReference>
<sequence length="270" mass="29610">MPMDWSRFEHAYGSAADLPQLLEQVGDPELADEAWEELASALYHQGSVYTASFAALPALADIAADRIPGDRRLALLLAGRIVSAEQQVHEPGYVQTHYPDAVAELHGLTLQGLRAEPFEGDEEDYLYALEDLLAFEGVPVWRCCLLRNSYEVQCPACSQHLKIDLYAQPPCTRRLDPNERVRFIGDQGPPLTGIHPTVPADLPPLGARLYAMAVEAGQSTVAEHLTHLHGRATCPDCTPEFSVPQQIEAAVRSRTPTLRATTNPACHGEQ</sequence>
<proteinExistence type="predicted"/>
<dbReference type="AlphaFoldDB" id="A0A6M4WIB0"/>
<evidence type="ECO:0000313" key="1">
    <source>
        <dbReference type="EMBL" id="QJT00330.1"/>
    </source>
</evidence>
<dbReference type="EMBL" id="CP049838">
    <property type="protein sequence ID" value="QJT00330.1"/>
    <property type="molecule type" value="Genomic_DNA"/>
</dbReference>
<evidence type="ECO:0000313" key="2">
    <source>
        <dbReference type="Proteomes" id="UP000502665"/>
    </source>
</evidence>
<organism evidence="1 2">
    <name type="scientific">Streptomyces asoensis</name>
    <dbReference type="NCBI Taxonomy" id="249586"/>
    <lineage>
        <taxon>Bacteria</taxon>
        <taxon>Bacillati</taxon>
        <taxon>Actinomycetota</taxon>
        <taxon>Actinomycetes</taxon>
        <taxon>Kitasatosporales</taxon>
        <taxon>Streptomycetaceae</taxon>
        <taxon>Streptomyces</taxon>
    </lineage>
</organism>
<reference evidence="1" key="1">
    <citation type="submission" date="2020-03" db="EMBL/GenBank/DDBJ databases">
        <title>Molecular networking-based the target discovery of potent antiproliferative macrolactams: 5/6/7/16 polycyclic ansamycins and glycosylated trienomycin from Streptomyces cacaoi subsp. asoensis.</title>
        <authorList>
            <person name="Liu L.-L."/>
        </authorList>
    </citation>
    <scope>NUCLEOTIDE SEQUENCE [LARGE SCALE GENOMIC DNA]</scope>
    <source>
        <strain evidence="1">H2S5</strain>
    </source>
</reference>
<name>A0A6M4WIB0_9ACTN</name>
<protein>
    <submittedName>
        <fullName evidence="1">Uncharacterized protein</fullName>
    </submittedName>
</protein>
<dbReference type="Proteomes" id="UP000502665">
    <property type="component" value="Chromosome"/>
</dbReference>
<keyword evidence="2" id="KW-1185">Reference proteome</keyword>
<gene>
    <name evidence="1" type="ORF">G9272_08550</name>
</gene>